<feature type="region of interest" description="Disordered" evidence="8">
    <location>
        <begin position="592"/>
        <end position="662"/>
    </location>
</feature>
<dbReference type="CDD" id="cd04301">
    <property type="entry name" value="NAT_SF"/>
    <property type="match status" value="1"/>
</dbReference>
<dbReference type="CDD" id="cd06097">
    <property type="entry name" value="Aspergillopepsin_like"/>
    <property type="match status" value="1"/>
</dbReference>
<evidence type="ECO:0000313" key="12">
    <source>
        <dbReference type="Proteomes" id="UP000306584"/>
    </source>
</evidence>
<dbReference type="PANTHER" id="PTHR47966">
    <property type="entry name" value="BETA-SITE APP-CLEAVING ENZYME, ISOFORM A-RELATED"/>
    <property type="match status" value="1"/>
</dbReference>
<dbReference type="FunFam" id="2.40.70.10:FF:000024">
    <property type="entry name" value="Endothiapepsin"/>
    <property type="match status" value="1"/>
</dbReference>
<dbReference type="Pfam" id="PF00026">
    <property type="entry name" value="Asp"/>
    <property type="match status" value="1"/>
</dbReference>
<dbReference type="FunFam" id="2.40.70.10:FF:000026">
    <property type="entry name" value="Endothiapepsin"/>
    <property type="match status" value="1"/>
</dbReference>
<keyword evidence="5" id="KW-0325">Glycoprotein</keyword>
<feature type="compositionally biased region" description="Polar residues" evidence="8">
    <location>
        <begin position="1153"/>
        <end position="1163"/>
    </location>
</feature>
<feature type="region of interest" description="Disordered" evidence="8">
    <location>
        <begin position="788"/>
        <end position="1250"/>
    </location>
</feature>
<evidence type="ECO:0000256" key="8">
    <source>
        <dbReference type="SAM" id="MobiDB-lite"/>
    </source>
</evidence>
<evidence type="ECO:0000256" key="2">
    <source>
        <dbReference type="ARBA" id="ARBA00022670"/>
    </source>
</evidence>
<evidence type="ECO:0000259" key="10">
    <source>
        <dbReference type="PROSITE" id="PS51767"/>
    </source>
</evidence>
<feature type="compositionally biased region" description="Polar residues" evidence="8">
    <location>
        <begin position="1171"/>
        <end position="1188"/>
    </location>
</feature>
<dbReference type="PANTHER" id="PTHR47966:SF2">
    <property type="entry name" value="ASPERGILLOPEPSIN-1-RELATED"/>
    <property type="match status" value="1"/>
</dbReference>
<dbReference type="InterPro" id="IPR034163">
    <property type="entry name" value="Aspergillopepsin-like_cat_dom"/>
</dbReference>
<feature type="compositionally biased region" description="Low complexity" evidence="8">
    <location>
        <begin position="1067"/>
        <end position="1080"/>
    </location>
</feature>
<evidence type="ECO:0000256" key="7">
    <source>
        <dbReference type="RuleBase" id="RU000454"/>
    </source>
</evidence>
<keyword evidence="2 7" id="KW-0645">Protease</keyword>
<keyword evidence="3 7" id="KW-0064">Aspartyl protease</keyword>
<protein>
    <recommendedName>
        <fullName evidence="10">Peptidase A1 domain-containing protein</fullName>
    </recommendedName>
</protein>
<accession>A0A4S9M350</accession>
<proteinExistence type="inferred from homology"/>
<dbReference type="GO" id="GO:0006508">
    <property type="term" value="P:proteolysis"/>
    <property type="evidence" value="ECO:0007669"/>
    <property type="project" value="UniProtKB-KW"/>
</dbReference>
<dbReference type="InterPro" id="IPR033121">
    <property type="entry name" value="PEPTIDASE_A1"/>
</dbReference>
<evidence type="ECO:0000256" key="4">
    <source>
        <dbReference type="ARBA" id="ARBA00022801"/>
    </source>
</evidence>
<dbReference type="PROSITE" id="PS00141">
    <property type="entry name" value="ASP_PROTEASE"/>
    <property type="match status" value="1"/>
</dbReference>
<dbReference type="EMBL" id="QZBD01000001">
    <property type="protein sequence ID" value="THY36887.1"/>
    <property type="molecule type" value="Genomic_DNA"/>
</dbReference>
<sequence length="1250" mass="132771">MHHISHLALAASLISSALTSPVDVTGKKTVSIADIKGKKTFSVEQVLAKKQQMQAPALSMLKTYAKFSGTAPVQLKAAAAAIQAGTVQATPQNYDMSYLCPVSVGGQTLNLNFDSGSADLWVYSTLQPTSQQSGHSIYDPSKSSTSQLLVGNTWSIKYGDGSSASGNVYADKVIIGAVTATSQAVEAATSVSDSFLKDVNNDGLVGLSFSNINTVSPNQQKTFFDTVKSSLALPLWTANLKKGAPGTYDFGYIDSSKYSGKITYVDVNSASGFWQFTADGYQIGSSSTVSSSFVAIADTGTTLMYLPSSSVTAYWAQVTGSGYDKNQGGYTFPCSSTLPDFNLVVGGNKFTVPGSYMNYAQISYTTCFGGLQQNTGLSFSILGDIFLKSQFVVFSEVGGKASLGIAAMYNGTPGEDDGDEWECHAAAVQQKELETWKMIDREGGEMKVMHRREDAGVRHTDLQAAALTAASPMIAAEWLFDRYKVAVDMHKASQSPRYEYLFFAWSQSPQSTMSEFISFLPPPGLALANYDSAALHSTQSPDVPEVFRDAMSVREDVFVKEQKVALENEVDIDDARSFHWVAYASVGTSGSDGNAAMDGVTKDSATSAEHTGRKGSTAMKLPVGTIRLVPPPHPPHPQPGSSHKIDNHEGLPQDMQSGLSKTGMHDGKEAYIKLGRLSVLQPFRGLGLARLLIDAALTWASQNVDKILPPMSPAAAEQRKLELGGGVEVEDVWRGLVLVHAQAQLEKYWALFGFVKDESMGTWEEENIMHVGMWKRVEFDSESTSGRKKSLVAKGGWHPGGAKDNGSSSSSGGGGSGWRSKINDKIPGRINDRIPGSTSKSERERIEARENHVSQPLTSLRDPASFAPPPKHMHYHGQAAASSPGALTTTSSYSSSPANIAATRGLGAPLPKEMVQQQQFSQQQAQQEEDEASRPPPGPYRVDTTGLSTANLPKPPVRRLDTVSPQSVSSQPRPPPRQTAPSPAARSPLPPPRSTPTPPVAPSRQQPALPPRLPPRQNSHPDLNSPPPPPVYSEAVQAPVHVPAPDQGAMNRLARAGVSVPGFDIGARSSSPAAAPSSPATRPPQPSQMNELQSRFSRMTSSDSSQSQPSQPSNSVQSRFGNMVSQQASNPQVQSRLASLASSPTVRNHAANIASSPAVQKQAVQHAGTFATASGASPQQAQALQSGFSRAAASPTAMNMATRHAGTVASAASSFGPNAAAGKKPPPPPPKKKELQADAPPVPLSSKPRF</sequence>
<feature type="compositionally biased region" description="Basic and acidic residues" evidence="8">
    <location>
        <begin position="821"/>
        <end position="832"/>
    </location>
</feature>
<gene>
    <name evidence="11" type="ORF">D6D01_00017</name>
</gene>
<dbReference type="InterPro" id="IPR001969">
    <property type="entry name" value="Aspartic_peptidase_AS"/>
</dbReference>
<dbReference type="GO" id="GO:0004190">
    <property type="term" value="F:aspartic-type endopeptidase activity"/>
    <property type="evidence" value="ECO:0007669"/>
    <property type="project" value="UniProtKB-KW"/>
</dbReference>
<evidence type="ECO:0000256" key="3">
    <source>
        <dbReference type="ARBA" id="ARBA00022750"/>
    </source>
</evidence>
<dbReference type="Gene3D" id="2.40.70.10">
    <property type="entry name" value="Acid Proteases"/>
    <property type="match status" value="2"/>
</dbReference>
<feature type="chain" id="PRO_5021003522" description="Peptidase A1 domain-containing protein" evidence="9">
    <location>
        <begin position="20"/>
        <end position="1250"/>
    </location>
</feature>
<feature type="compositionally biased region" description="Pro residues" evidence="8">
    <location>
        <begin position="988"/>
        <end position="1001"/>
    </location>
</feature>
<feature type="domain" description="Peptidase A1" evidence="10">
    <location>
        <begin position="98"/>
        <end position="406"/>
    </location>
</feature>
<organism evidence="11 12">
    <name type="scientific">Aureobasidium pullulans</name>
    <name type="common">Black yeast</name>
    <name type="synonym">Pullularia pullulans</name>
    <dbReference type="NCBI Taxonomy" id="5580"/>
    <lineage>
        <taxon>Eukaryota</taxon>
        <taxon>Fungi</taxon>
        <taxon>Dikarya</taxon>
        <taxon>Ascomycota</taxon>
        <taxon>Pezizomycotina</taxon>
        <taxon>Dothideomycetes</taxon>
        <taxon>Dothideomycetidae</taxon>
        <taxon>Dothideales</taxon>
        <taxon>Saccotheciaceae</taxon>
        <taxon>Aureobasidium</taxon>
    </lineage>
</organism>
<evidence type="ECO:0000313" key="11">
    <source>
        <dbReference type="EMBL" id="THY36887.1"/>
    </source>
</evidence>
<evidence type="ECO:0000256" key="6">
    <source>
        <dbReference type="ARBA" id="ARBA00055396"/>
    </source>
</evidence>
<evidence type="ECO:0000256" key="9">
    <source>
        <dbReference type="SAM" id="SignalP"/>
    </source>
</evidence>
<dbReference type="SUPFAM" id="SSF50630">
    <property type="entry name" value="Acid proteases"/>
    <property type="match status" value="1"/>
</dbReference>
<feature type="compositionally biased region" description="Basic and acidic residues" evidence="8">
    <location>
        <begin position="840"/>
        <end position="852"/>
    </location>
</feature>
<dbReference type="Gene3D" id="3.40.630.30">
    <property type="match status" value="1"/>
</dbReference>
<dbReference type="InterPro" id="IPR001461">
    <property type="entry name" value="Aspartic_peptidase_A1"/>
</dbReference>
<feature type="compositionally biased region" description="Low complexity" evidence="8">
    <location>
        <begin position="962"/>
        <end position="971"/>
    </location>
</feature>
<feature type="compositionally biased region" description="Polar residues" evidence="8">
    <location>
        <begin position="1123"/>
        <end position="1146"/>
    </location>
</feature>
<dbReference type="InterPro" id="IPR021109">
    <property type="entry name" value="Peptidase_aspartic_dom_sf"/>
</dbReference>
<keyword evidence="9" id="KW-0732">Signal</keyword>
<reference evidence="11 12" key="1">
    <citation type="submission" date="2018-10" db="EMBL/GenBank/DDBJ databases">
        <title>Fifty Aureobasidium pullulans genomes reveal a recombining polyextremotolerant generalist.</title>
        <authorList>
            <person name="Gostincar C."/>
            <person name="Turk M."/>
            <person name="Zajc J."/>
            <person name="Gunde-Cimerman N."/>
        </authorList>
    </citation>
    <scope>NUCLEOTIDE SEQUENCE [LARGE SCALE GENOMIC DNA]</scope>
    <source>
        <strain evidence="11 12">EXF-6604</strain>
    </source>
</reference>
<feature type="compositionally biased region" description="Low complexity" evidence="8">
    <location>
        <begin position="1093"/>
        <end position="1119"/>
    </location>
</feature>
<dbReference type="PRINTS" id="PR00792">
    <property type="entry name" value="PEPSIN"/>
</dbReference>
<evidence type="ECO:0000256" key="5">
    <source>
        <dbReference type="ARBA" id="ARBA00023180"/>
    </source>
</evidence>
<dbReference type="AlphaFoldDB" id="A0A4S9M350"/>
<feature type="compositionally biased region" description="Pro residues" evidence="8">
    <location>
        <begin position="629"/>
        <end position="638"/>
    </location>
</feature>
<comment type="caution">
    <text evidence="11">The sequence shown here is derived from an EMBL/GenBank/DDBJ whole genome shotgun (WGS) entry which is preliminary data.</text>
</comment>
<comment type="similarity">
    <text evidence="1 7">Belongs to the peptidase A1 family.</text>
</comment>
<feature type="compositionally biased region" description="Polar residues" evidence="8">
    <location>
        <begin position="885"/>
        <end position="898"/>
    </location>
</feature>
<dbReference type="Proteomes" id="UP000306584">
    <property type="component" value="Unassembled WGS sequence"/>
</dbReference>
<feature type="signal peptide" evidence="9">
    <location>
        <begin position="1"/>
        <end position="19"/>
    </location>
</feature>
<keyword evidence="4 7" id="KW-0378">Hydrolase</keyword>
<comment type="function">
    <text evidence="6">Secreted aspartic endopeptidase that allows assimilation of proteinaceous substrates. The scissile peptide bond is attacked by a nucleophilic water molecule activated by two aspartic residues in the active site. Shows a broad primary substrate specificity. Favors hydrophobic residues at the P1 and P1' positions.</text>
</comment>
<feature type="compositionally biased region" description="Low complexity" evidence="8">
    <location>
        <begin position="916"/>
        <end position="926"/>
    </location>
</feature>
<evidence type="ECO:0000256" key="1">
    <source>
        <dbReference type="ARBA" id="ARBA00007447"/>
    </source>
</evidence>
<dbReference type="PROSITE" id="PS51767">
    <property type="entry name" value="PEPTIDASE_A1"/>
    <property type="match status" value="1"/>
</dbReference>
<dbReference type="SUPFAM" id="SSF55729">
    <property type="entry name" value="Acyl-CoA N-acyltransferases (Nat)"/>
    <property type="match status" value="1"/>
</dbReference>
<name>A0A4S9M350_AURPU</name>
<dbReference type="InterPro" id="IPR016181">
    <property type="entry name" value="Acyl_CoA_acyltransferase"/>
</dbReference>